<dbReference type="EMBL" id="CBSZ010000356">
    <property type="protein sequence ID" value="CDH25829.1"/>
    <property type="molecule type" value="Genomic_DNA"/>
</dbReference>
<comment type="caution">
    <text evidence="2">The sequence shown here is derived from an EMBL/GenBank/DDBJ whole genome shotgun (WGS) entry which is preliminary data.</text>
</comment>
<dbReference type="Proteomes" id="UP000028493">
    <property type="component" value="Unassembled WGS sequence"/>
</dbReference>
<evidence type="ECO:0000256" key="1">
    <source>
        <dbReference type="SAM" id="Phobius"/>
    </source>
</evidence>
<organism evidence="2 3">
    <name type="scientific">Xenorhabdus bovienii str. kraussei Becker Underwood</name>
    <dbReference type="NCBI Taxonomy" id="1398204"/>
    <lineage>
        <taxon>Bacteria</taxon>
        <taxon>Pseudomonadati</taxon>
        <taxon>Pseudomonadota</taxon>
        <taxon>Gammaproteobacteria</taxon>
        <taxon>Enterobacterales</taxon>
        <taxon>Morganellaceae</taxon>
        <taxon>Xenorhabdus</taxon>
    </lineage>
</organism>
<accession>A0A077Q1G7</accession>
<dbReference type="AlphaFoldDB" id="A0A077Q1G7"/>
<feature type="transmembrane region" description="Helical" evidence="1">
    <location>
        <begin position="6"/>
        <end position="22"/>
    </location>
</feature>
<proteinExistence type="predicted"/>
<gene>
    <name evidence="2" type="ORF">XBKB1_4190099</name>
</gene>
<evidence type="ECO:0000313" key="3">
    <source>
        <dbReference type="Proteomes" id="UP000028493"/>
    </source>
</evidence>
<keyword evidence="1" id="KW-1133">Transmembrane helix</keyword>
<protein>
    <submittedName>
        <fullName evidence="2">Uncharacterized protein</fullName>
    </submittedName>
</protein>
<keyword evidence="1" id="KW-0812">Transmembrane</keyword>
<keyword evidence="1" id="KW-0472">Membrane</keyword>
<sequence>MLFLKLIIPTYMMTLIYIAFDIKQLKLMFKEVEKKENFGYRVRVYGT</sequence>
<evidence type="ECO:0000313" key="2">
    <source>
        <dbReference type="EMBL" id="CDH25829.1"/>
    </source>
</evidence>
<dbReference type="HOGENOM" id="CLU_3174894_0_0_6"/>
<name>A0A077Q1G7_XENBV</name>
<reference evidence="2" key="1">
    <citation type="submission" date="2013-07" db="EMBL/GenBank/DDBJ databases">
        <title>Sub-species coevolution in mutualistic symbiosis.</title>
        <authorList>
            <person name="Murfin K."/>
            <person name="Klassen J."/>
            <person name="Lee M."/>
            <person name="Forst S."/>
            <person name="Stock P."/>
            <person name="Goodrich-Blair H."/>
        </authorList>
    </citation>
    <scope>NUCLEOTIDE SEQUENCE [LARGE SCALE GENOMIC DNA]</scope>
    <source>
        <strain evidence="2">Kraussei Becker Underwood</strain>
    </source>
</reference>